<sequence>MEEFTLEFKDIENLLEHIKSVLVRVGLNNLRVRFPADVTNVGSKGNYVYINVSQDYTERGIKRKIDLNMIAELAAFGRMGRQLGLKSSSELKGKKWQFQGTISFYKPRASFSIWIDTIAPLGESDITVRRREIYNALKSRNALRTEEHELSELQPIRKIAVISSPTAAGLGDFYSNLNLKEPYKPVIHLYESFMQGSETVPGILKALNMIKTSPIEYDVVVITRGGGSAIDLMYFDDLDLGMAISVFSREYCPILSAIGHERDFTIPDFVSWKRFDTPTAAAKAITEQVNNYIESLNQAEATLKKEIEWLFERALSLTEFEKLRDFSTRVETLIERSEEQFETVAERASRRLLSEIERAASFIDSLDRDSYGIIIERALERVSILTDNLFERACVILDRHLEESTSALEKVTIDVSLDNLLFRADTSLDLFEKGVARSLERILSSASSYLDELSSGLVEHGGYAASLILGGVVLKRGSQVVKSVIDVARGDRLECYLADGRATIIIDEVMEV</sequence>
<dbReference type="GO" id="GO:0008855">
    <property type="term" value="F:exodeoxyribonuclease VII activity"/>
    <property type="evidence" value="ECO:0007669"/>
    <property type="project" value="UniProtKB-UniRule"/>
</dbReference>
<evidence type="ECO:0000256" key="1">
    <source>
        <dbReference type="RuleBase" id="RU004355"/>
    </source>
</evidence>
<dbReference type="Proteomes" id="UP000250796">
    <property type="component" value="Chromosome MESINF"/>
</dbReference>
<accession>A0A7Z7PM57</accession>
<dbReference type="InterPro" id="IPR003753">
    <property type="entry name" value="Exonuc_VII_L"/>
</dbReference>
<dbReference type="AlphaFoldDB" id="A0A7Z7PM57"/>
<dbReference type="GO" id="GO:0005737">
    <property type="term" value="C:cytoplasm"/>
    <property type="evidence" value="ECO:0007669"/>
    <property type="project" value="UniProtKB-SubCell"/>
</dbReference>
<evidence type="ECO:0000313" key="4">
    <source>
        <dbReference type="Proteomes" id="UP000250796"/>
    </source>
</evidence>
<comment type="similarity">
    <text evidence="1">Belongs to the XseA family.</text>
</comment>
<organism evidence="3 4">
    <name type="scientific">Mesotoga infera</name>
    <dbReference type="NCBI Taxonomy" id="1236046"/>
    <lineage>
        <taxon>Bacteria</taxon>
        <taxon>Thermotogati</taxon>
        <taxon>Thermotogota</taxon>
        <taxon>Thermotogae</taxon>
        <taxon>Kosmotogales</taxon>
        <taxon>Kosmotogaceae</taxon>
        <taxon>Mesotoga</taxon>
    </lineage>
</organism>
<dbReference type="GO" id="GO:0006308">
    <property type="term" value="P:DNA catabolic process"/>
    <property type="evidence" value="ECO:0007669"/>
    <property type="project" value="UniProtKB-UniRule"/>
</dbReference>
<gene>
    <name evidence="3" type="ORF">MESINF_0055</name>
</gene>
<dbReference type="InterPro" id="IPR020579">
    <property type="entry name" value="Exonuc_VII_lsu_C"/>
</dbReference>
<dbReference type="NCBIfam" id="TIGR00237">
    <property type="entry name" value="xseA"/>
    <property type="match status" value="1"/>
</dbReference>
<dbReference type="KEGG" id="minf:MESINF_0055"/>
<evidence type="ECO:0000259" key="2">
    <source>
        <dbReference type="Pfam" id="PF02601"/>
    </source>
</evidence>
<dbReference type="EMBL" id="LS974202">
    <property type="protein sequence ID" value="SSC11504.1"/>
    <property type="molecule type" value="Genomic_DNA"/>
</dbReference>
<keyword evidence="1 3" id="KW-0269">Exonuclease</keyword>
<proteinExistence type="inferred from homology"/>
<keyword evidence="1" id="KW-0540">Nuclease</keyword>
<comment type="subcellular location">
    <subcellularLocation>
        <location evidence="1">Cytoplasm</location>
    </subcellularLocation>
</comment>
<name>A0A7Z7PM57_9BACT</name>
<comment type="catalytic activity">
    <reaction evidence="1">
        <text>Exonucleolytic cleavage in either 5'- to 3'- or 3'- to 5'-direction to yield nucleoside 5'-phosphates.</text>
        <dbReference type="EC" id="3.1.11.6"/>
    </reaction>
</comment>
<dbReference type="GO" id="GO:0009318">
    <property type="term" value="C:exodeoxyribonuclease VII complex"/>
    <property type="evidence" value="ECO:0007669"/>
    <property type="project" value="UniProtKB-UniRule"/>
</dbReference>
<keyword evidence="4" id="KW-1185">Reference proteome</keyword>
<dbReference type="EC" id="3.1.11.6" evidence="1"/>
<protein>
    <recommendedName>
        <fullName evidence="1">Exodeoxyribonuclease 7 large subunit</fullName>
        <ecNumber evidence="1">3.1.11.6</ecNumber>
    </recommendedName>
</protein>
<dbReference type="PANTHER" id="PTHR30008:SF0">
    <property type="entry name" value="EXODEOXYRIBONUCLEASE 7 LARGE SUBUNIT"/>
    <property type="match status" value="1"/>
</dbReference>
<dbReference type="PANTHER" id="PTHR30008">
    <property type="entry name" value="EXODEOXYRIBONUCLEASE 7 LARGE SUBUNIT"/>
    <property type="match status" value="1"/>
</dbReference>
<dbReference type="RefSeq" id="WP_169697967.1">
    <property type="nucleotide sequence ID" value="NZ_LS974202.1"/>
</dbReference>
<keyword evidence="1" id="KW-0378">Hydrolase</keyword>
<reference evidence="3 4" key="1">
    <citation type="submission" date="2017-01" db="EMBL/GenBank/DDBJ databases">
        <authorList>
            <person name="Erauso G."/>
        </authorList>
    </citation>
    <scope>NUCLEOTIDE SEQUENCE [LARGE SCALE GENOMIC DNA]</scope>
    <source>
        <strain evidence="3">MESINF1</strain>
    </source>
</reference>
<evidence type="ECO:0000313" key="3">
    <source>
        <dbReference type="EMBL" id="SSC11504.1"/>
    </source>
</evidence>
<dbReference type="Pfam" id="PF02601">
    <property type="entry name" value="Exonuc_VII_L"/>
    <property type="match status" value="1"/>
</dbReference>
<feature type="domain" description="Exonuclease VII large subunit C-terminal" evidence="2">
    <location>
        <begin position="152"/>
        <end position="503"/>
    </location>
</feature>